<dbReference type="Gramene" id="OMO76574">
    <property type="protein sequence ID" value="OMO76574"/>
    <property type="gene ID" value="CCACVL1_15603"/>
</dbReference>
<name>A0A1R3I1V7_COCAP</name>
<reference evidence="1 2" key="1">
    <citation type="submission" date="2013-09" db="EMBL/GenBank/DDBJ databases">
        <title>Corchorus capsularis genome sequencing.</title>
        <authorList>
            <person name="Alam M."/>
            <person name="Haque M.S."/>
            <person name="Islam M.S."/>
            <person name="Emdad E.M."/>
            <person name="Islam M.M."/>
            <person name="Ahmed B."/>
            <person name="Halim A."/>
            <person name="Hossen Q.M.M."/>
            <person name="Hossain M.Z."/>
            <person name="Ahmed R."/>
            <person name="Khan M.M."/>
            <person name="Islam R."/>
            <person name="Rashid M.M."/>
            <person name="Khan S.A."/>
            <person name="Rahman M.S."/>
            <person name="Alam M."/>
        </authorList>
    </citation>
    <scope>NUCLEOTIDE SEQUENCE [LARGE SCALE GENOMIC DNA]</scope>
    <source>
        <strain evidence="2">cv. CVL-1</strain>
        <tissue evidence="1">Whole seedling</tissue>
    </source>
</reference>
<comment type="caution">
    <text evidence="1">The sequence shown here is derived from an EMBL/GenBank/DDBJ whole genome shotgun (WGS) entry which is preliminary data.</text>
</comment>
<accession>A0A1R3I1V7</accession>
<evidence type="ECO:0000313" key="2">
    <source>
        <dbReference type="Proteomes" id="UP000188268"/>
    </source>
</evidence>
<gene>
    <name evidence="1" type="ORF">CCACVL1_15603</name>
</gene>
<keyword evidence="2" id="KW-1185">Reference proteome</keyword>
<dbReference type="AlphaFoldDB" id="A0A1R3I1V7"/>
<sequence>MAKRIDHQVVDTKILIFSYDDIFK</sequence>
<protein>
    <submittedName>
        <fullName evidence="1">Uncharacterized protein</fullName>
    </submittedName>
</protein>
<dbReference type="Proteomes" id="UP000188268">
    <property type="component" value="Unassembled WGS sequence"/>
</dbReference>
<evidence type="ECO:0000313" key="1">
    <source>
        <dbReference type="EMBL" id="OMO76574.1"/>
    </source>
</evidence>
<organism evidence="1 2">
    <name type="scientific">Corchorus capsularis</name>
    <name type="common">Jute</name>
    <dbReference type="NCBI Taxonomy" id="210143"/>
    <lineage>
        <taxon>Eukaryota</taxon>
        <taxon>Viridiplantae</taxon>
        <taxon>Streptophyta</taxon>
        <taxon>Embryophyta</taxon>
        <taxon>Tracheophyta</taxon>
        <taxon>Spermatophyta</taxon>
        <taxon>Magnoliopsida</taxon>
        <taxon>eudicotyledons</taxon>
        <taxon>Gunneridae</taxon>
        <taxon>Pentapetalae</taxon>
        <taxon>rosids</taxon>
        <taxon>malvids</taxon>
        <taxon>Malvales</taxon>
        <taxon>Malvaceae</taxon>
        <taxon>Grewioideae</taxon>
        <taxon>Apeibeae</taxon>
        <taxon>Corchorus</taxon>
    </lineage>
</organism>
<dbReference type="EMBL" id="AWWV01010869">
    <property type="protein sequence ID" value="OMO76574.1"/>
    <property type="molecule type" value="Genomic_DNA"/>
</dbReference>
<proteinExistence type="predicted"/>